<feature type="transmembrane region" description="Helical" evidence="8">
    <location>
        <begin position="311"/>
        <end position="331"/>
    </location>
</feature>
<dbReference type="Pfam" id="PF00361">
    <property type="entry name" value="Proton_antipo_M"/>
    <property type="match status" value="1"/>
</dbReference>
<name>A0A841L526_9SPHN</name>
<evidence type="ECO:0000256" key="3">
    <source>
        <dbReference type="ARBA" id="ARBA00022475"/>
    </source>
</evidence>
<evidence type="ECO:0000256" key="5">
    <source>
        <dbReference type="ARBA" id="ARBA00022989"/>
    </source>
</evidence>
<dbReference type="InterPro" id="IPR001750">
    <property type="entry name" value="ND/Mrp_TM"/>
</dbReference>
<feature type="transmembrane region" description="Helical" evidence="8">
    <location>
        <begin position="32"/>
        <end position="58"/>
    </location>
</feature>
<feature type="transmembrane region" description="Helical" evidence="8">
    <location>
        <begin position="6"/>
        <end position="25"/>
    </location>
</feature>
<feature type="transmembrane region" description="Helical" evidence="8">
    <location>
        <begin position="420"/>
        <end position="444"/>
    </location>
</feature>
<feature type="transmembrane region" description="Helical" evidence="8">
    <location>
        <begin position="211"/>
        <end position="231"/>
    </location>
</feature>
<feature type="transmembrane region" description="Helical" evidence="8">
    <location>
        <begin position="380"/>
        <end position="400"/>
    </location>
</feature>
<dbReference type="EMBL" id="JACIIV010000004">
    <property type="protein sequence ID" value="MBB6226571.1"/>
    <property type="molecule type" value="Genomic_DNA"/>
</dbReference>
<accession>A0A841L526</accession>
<dbReference type="GO" id="GO:0042773">
    <property type="term" value="P:ATP synthesis coupled electron transport"/>
    <property type="evidence" value="ECO:0007669"/>
    <property type="project" value="InterPro"/>
</dbReference>
<feature type="domain" description="NADH:quinone oxidoreductase/Mrp antiporter transmembrane" evidence="9">
    <location>
        <begin position="131"/>
        <end position="424"/>
    </location>
</feature>
<evidence type="ECO:0000256" key="4">
    <source>
        <dbReference type="ARBA" id="ARBA00022692"/>
    </source>
</evidence>
<keyword evidence="4 7" id="KW-0812">Transmembrane</keyword>
<dbReference type="PANTHER" id="PTHR42703:SF1">
    <property type="entry name" value="NA(+)_H(+) ANTIPORTER SUBUNIT D1"/>
    <property type="match status" value="1"/>
</dbReference>
<sequence length="519" mass="53922">MSLLPVLPILLPFGAATIMLLLGPGRLATQRVLALGAGLGGLMVAAALLAGADAGVISAYRLGDWPAPYGIVMVVDRLAAMMLMLVAVLALGALLMAMGGSDAERPDGRGRHFHALFQLQLAGLAGAFLTGDLFNLFVFFEILLLASYALMMHGPAPAEAARVRAGLIYVVLNLVGSSLFLLALALTYASLGTLNLADVARLLAVLPADDVAMARTAMALMAAVFLLKAAVLPMSLWLPQVYARAPAAAAALFVILTKVGIIMLLRLAVTGWGDSIATAGLLQPWLPVLALGTITLGTIGAFAARRLAEVAAWLVLVSSGTLLFALGFLTPRGTAALLYYLPQSTLFCAALFLLAGHVAARRGALGDRLGRGPAASGRRWLLPAWGVAAVGLAGLPPLAGFLGKLMMLQAVGTGGWQGPWWGVLLLSSLGVLLVLSRATGPLFWQANEVPLDNRAALAGVAGVAPQMGLWLLLAAGVAMTVWAAPMSGFAGRTAEQLFERRAYQAAVLGDVPVQRERRP</sequence>
<comment type="subcellular location">
    <subcellularLocation>
        <location evidence="1">Cell membrane</location>
        <topology evidence="1">Multi-pass membrane protein</topology>
    </subcellularLocation>
    <subcellularLocation>
        <location evidence="7">Membrane</location>
        <topology evidence="7">Multi-pass membrane protein</topology>
    </subcellularLocation>
</comment>
<proteinExistence type="inferred from homology"/>
<evidence type="ECO:0000256" key="2">
    <source>
        <dbReference type="ARBA" id="ARBA00005346"/>
    </source>
</evidence>
<dbReference type="PRINTS" id="PR01437">
    <property type="entry name" value="NUOXDRDTASE4"/>
</dbReference>
<comment type="caution">
    <text evidence="10">The sequence shown here is derived from an EMBL/GenBank/DDBJ whole genome shotgun (WGS) entry which is preliminary data.</text>
</comment>
<dbReference type="AlphaFoldDB" id="A0A841L526"/>
<evidence type="ECO:0000313" key="10">
    <source>
        <dbReference type="EMBL" id="MBB6226571.1"/>
    </source>
</evidence>
<reference evidence="10 11" key="1">
    <citation type="submission" date="2020-08" db="EMBL/GenBank/DDBJ databases">
        <title>Genomic Encyclopedia of Type Strains, Phase IV (KMG-IV): sequencing the most valuable type-strain genomes for metagenomic binning, comparative biology and taxonomic classification.</title>
        <authorList>
            <person name="Goeker M."/>
        </authorList>
    </citation>
    <scope>NUCLEOTIDE SEQUENCE [LARGE SCALE GENOMIC DNA]</scope>
    <source>
        <strain evidence="10 11">DSM 102189</strain>
    </source>
</reference>
<dbReference type="GO" id="GO:0008137">
    <property type="term" value="F:NADH dehydrogenase (ubiquinone) activity"/>
    <property type="evidence" value="ECO:0007669"/>
    <property type="project" value="InterPro"/>
</dbReference>
<comment type="similarity">
    <text evidence="2">Belongs to the CPA3 antiporters (TC 2.A.63) subunit D family.</text>
</comment>
<feature type="transmembrane region" description="Helical" evidence="8">
    <location>
        <begin position="337"/>
        <end position="359"/>
    </location>
</feature>
<feature type="transmembrane region" description="Helical" evidence="8">
    <location>
        <begin position="285"/>
        <end position="304"/>
    </location>
</feature>
<keyword evidence="11" id="KW-1185">Reference proteome</keyword>
<keyword evidence="6 8" id="KW-0472">Membrane</keyword>
<dbReference type="InterPro" id="IPR003918">
    <property type="entry name" value="NADH_UbQ_OxRdtase"/>
</dbReference>
<feature type="transmembrane region" description="Helical" evidence="8">
    <location>
        <begin position="78"/>
        <end position="100"/>
    </location>
</feature>
<feature type="transmembrane region" description="Helical" evidence="8">
    <location>
        <begin position="243"/>
        <end position="265"/>
    </location>
</feature>
<dbReference type="Proteomes" id="UP000538147">
    <property type="component" value="Unassembled WGS sequence"/>
</dbReference>
<keyword evidence="3" id="KW-1003">Cell membrane</keyword>
<dbReference type="PANTHER" id="PTHR42703">
    <property type="entry name" value="NADH DEHYDROGENASE"/>
    <property type="match status" value="1"/>
</dbReference>
<gene>
    <name evidence="10" type="ORF">FHS79_000728</name>
</gene>
<evidence type="ECO:0000256" key="6">
    <source>
        <dbReference type="ARBA" id="ARBA00023136"/>
    </source>
</evidence>
<dbReference type="NCBIfam" id="NF009309">
    <property type="entry name" value="PRK12666.1"/>
    <property type="match status" value="1"/>
</dbReference>
<protein>
    <submittedName>
        <fullName evidence="10">Multicomponent K+:H+ antiporter subunit D</fullName>
    </submittedName>
</protein>
<dbReference type="InterPro" id="IPR050586">
    <property type="entry name" value="CPA3_Na-H_Antiporter_D"/>
</dbReference>
<organism evidence="10 11">
    <name type="scientific">Polymorphobacter multimanifer</name>
    <dbReference type="NCBI Taxonomy" id="1070431"/>
    <lineage>
        <taxon>Bacteria</taxon>
        <taxon>Pseudomonadati</taxon>
        <taxon>Pseudomonadota</taxon>
        <taxon>Alphaproteobacteria</taxon>
        <taxon>Sphingomonadales</taxon>
        <taxon>Sphingosinicellaceae</taxon>
        <taxon>Polymorphobacter</taxon>
    </lineage>
</organism>
<evidence type="ECO:0000256" key="8">
    <source>
        <dbReference type="SAM" id="Phobius"/>
    </source>
</evidence>
<evidence type="ECO:0000259" key="9">
    <source>
        <dbReference type="Pfam" id="PF00361"/>
    </source>
</evidence>
<evidence type="ECO:0000256" key="7">
    <source>
        <dbReference type="RuleBase" id="RU000320"/>
    </source>
</evidence>
<keyword evidence="5 8" id="KW-1133">Transmembrane helix</keyword>
<feature type="transmembrane region" description="Helical" evidence="8">
    <location>
        <begin position="456"/>
        <end position="484"/>
    </location>
</feature>
<evidence type="ECO:0000313" key="11">
    <source>
        <dbReference type="Proteomes" id="UP000538147"/>
    </source>
</evidence>
<evidence type="ECO:0000256" key="1">
    <source>
        <dbReference type="ARBA" id="ARBA00004651"/>
    </source>
</evidence>
<dbReference type="GO" id="GO:0005886">
    <property type="term" value="C:plasma membrane"/>
    <property type="evidence" value="ECO:0007669"/>
    <property type="project" value="UniProtKB-SubCell"/>
</dbReference>
<feature type="transmembrane region" description="Helical" evidence="8">
    <location>
        <begin position="166"/>
        <end position="191"/>
    </location>
</feature>
<dbReference type="RefSeq" id="WP_184195508.1">
    <property type="nucleotide sequence ID" value="NZ_BMOX01000036.1"/>
</dbReference>